<evidence type="ECO:0000256" key="8">
    <source>
        <dbReference type="ARBA" id="ARBA00023136"/>
    </source>
</evidence>
<evidence type="ECO:0000256" key="11">
    <source>
        <dbReference type="PROSITE-ProRule" id="PRU00284"/>
    </source>
</evidence>
<keyword evidence="3" id="KW-0488">Methylation</keyword>
<dbReference type="Gene3D" id="1.10.287.950">
    <property type="entry name" value="Methyl-accepting chemotaxis protein"/>
    <property type="match status" value="1"/>
</dbReference>
<dbReference type="FunFam" id="3.30.450.20:FF:000046">
    <property type="entry name" value="Aerotaxis sensor receptor"/>
    <property type="match status" value="1"/>
</dbReference>
<dbReference type="AlphaFoldDB" id="A0A0B3BYJ0"/>
<evidence type="ECO:0000256" key="12">
    <source>
        <dbReference type="SAM" id="Phobius"/>
    </source>
</evidence>
<organism evidence="15 16">
    <name type="scientific">Pseudomonas flexibilis</name>
    <dbReference type="NCBI Taxonomy" id="706570"/>
    <lineage>
        <taxon>Bacteria</taxon>
        <taxon>Pseudomonadati</taxon>
        <taxon>Pseudomonadota</taxon>
        <taxon>Gammaproteobacteria</taxon>
        <taxon>Pseudomonadales</taxon>
        <taxon>Pseudomonadaceae</taxon>
        <taxon>Pseudomonas</taxon>
    </lineage>
</organism>
<accession>A0A0B3BYJ0</accession>
<dbReference type="InterPro" id="IPR000014">
    <property type="entry name" value="PAS"/>
</dbReference>
<dbReference type="SMART" id="SM00283">
    <property type="entry name" value="MA"/>
    <property type="match status" value="1"/>
</dbReference>
<evidence type="ECO:0000259" key="14">
    <source>
        <dbReference type="PROSITE" id="PS50112"/>
    </source>
</evidence>
<evidence type="ECO:0000256" key="4">
    <source>
        <dbReference type="ARBA" id="ARBA00022500"/>
    </source>
</evidence>
<keyword evidence="6 12" id="KW-0812">Transmembrane</keyword>
<evidence type="ECO:0000256" key="6">
    <source>
        <dbReference type="ARBA" id="ARBA00022692"/>
    </source>
</evidence>
<dbReference type="GO" id="GO:0007165">
    <property type="term" value="P:signal transduction"/>
    <property type="evidence" value="ECO:0007669"/>
    <property type="project" value="UniProtKB-KW"/>
</dbReference>
<keyword evidence="5" id="KW-0997">Cell inner membrane</keyword>
<dbReference type="STRING" id="706570.PT85_09630"/>
<dbReference type="PANTHER" id="PTHR32089:SF74">
    <property type="entry name" value="METHYL-ACCEPTING CHEMOTAXIS PROTEIN AER"/>
    <property type="match status" value="1"/>
</dbReference>
<comment type="caution">
    <text evidence="15">The sequence shown here is derived from an EMBL/GenBank/DDBJ whole genome shotgun (WGS) entry which is preliminary data.</text>
</comment>
<dbReference type="PRINTS" id="PR00260">
    <property type="entry name" value="CHEMTRNSDUCR"/>
</dbReference>
<dbReference type="SMART" id="SM00091">
    <property type="entry name" value="PAS"/>
    <property type="match status" value="1"/>
</dbReference>
<dbReference type="GO" id="GO:0006935">
    <property type="term" value="P:chemotaxis"/>
    <property type="evidence" value="ECO:0007669"/>
    <property type="project" value="UniProtKB-KW"/>
</dbReference>
<dbReference type="InterPro" id="IPR004090">
    <property type="entry name" value="Chemotax_Me-accpt_rcpt"/>
</dbReference>
<reference evidence="15 16" key="1">
    <citation type="submission" date="2014-11" db="EMBL/GenBank/DDBJ databases">
        <title>Genome sequence of Pseudomonas tuomuerensis JCM 14085.</title>
        <authorList>
            <person name="Shin S.-K."/>
            <person name="Yi H."/>
        </authorList>
    </citation>
    <scope>NUCLEOTIDE SEQUENCE [LARGE SCALE GENOMIC DNA]</scope>
    <source>
        <strain evidence="15 16">JCM 14085</strain>
    </source>
</reference>
<comment type="similarity">
    <text evidence="10">Belongs to the methyl-accepting chemotaxis (MCP) protein family.</text>
</comment>
<evidence type="ECO:0000256" key="1">
    <source>
        <dbReference type="ARBA" id="ARBA00004429"/>
    </source>
</evidence>
<dbReference type="SUPFAM" id="SSF55785">
    <property type="entry name" value="PYP-like sensor domain (PAS domain)"/>
    <property type="match status" value="1"/>
</dbReference>
<evidence type="ECO:0000256" key="5">
    <source>
        <dbReference type="ARBA" id="ARBA00022519"/>
    </source>
</evidence>
<protein>
    <submittedName>
        <fullName evidence="15">Chemotaxis protein</fullName>
    </submittedName>
</protein>
<dbReference type="GO" id="GO:0004888">
    <property type="term" value="F:transmembrane signaling receptor activity"/>
    <property type="evidence" value="ECO:0007669"/>
    <property type="project" value="InterPro"/>
</dbReference>
<feature type="domain" description="PAS" evidence="14">
    <location>
        <begin position="21"/>
        <end position="60"/>
    </location>
</feature>
<feature type="transmembrane region" description="Helical" evidence="12">
    <location>
        <begin position="171"/>
        <end position="188"/>
    </location>
</feature>
<dbReference type="PANTHER" id="PTHR32089">
    <property type="entry name" value="METHYL-ACCEPTING CHEMOTAXIS PROTEIN MCPB"/>
    <property type="match status" value="1"/>
</dbReference>
<evidence type="ECO:0000256" key="2">
    <source>
        <dbReference type="ARBA" id="ARBA00022475"/>
    </source>
</evidence>
<evidence type="ECO:0000259" key="13">
    <source>
        <dbReference type="PROSITE" id="PS50111"/>
    </source>
</evidence>
<keyword evidence="16" id="KW-1185">Reference proteome</keyword>
<keyword evidence="2" id="KW-1003">Cell membrane</keyword>
<dbReference type="GO" id="GO:0005886">
    <property type="term" value="C:plasma membrane"/>
    <property type="evidence" value="ECO:0007669"/>
    <property type="project" value="UniProtKB-SubCell"/>
</dbReference>
<evidence type="ECO:0000256" key="10">
    <source>
        <dbReference type="ARBA" id="ARBA00029447"/>
    </source>
</evidence>
<feature type="domain" description="Methyl-accepting transducer" evidence="13">
    <location>
        <begin position="244"/>
        <end position="480"/>
    </location>
</feature>
<dbReference type="SUPFAM" id="SSF58104">
    <property type="entry name" value="Methyl-accepting chemotaxis protein (MCP) signaling domain"/>
    <property type="match status" value="1"/>
</dbReference>
<evidence type="ECO:0000256" key="3">
    <source>
        <dbReference type="ARBA" id="ARBA00022481"/>
    </source>
</evidence>
<name>A0A0B3BYJ0_9PSED</name>
<evidence type="ECO:0000313" key="16">
    <source>
        <dbReference type="Proteomes" id="UP000030980"/>
    </source>
</evidence>
<dbReference type="InterPro" id="IPR035965">
    <property type="entry name" value="PAS-like_dom_sf"/>
</dbReference>
<evidence type="ECO:0000313" key="15">
    <source>
        <dbReference type="EMBL" id="KHO64462.1"/>
    </source>
</evidence>
<dbReference type="InterPro" id="IPR004089">
    <property type="entry name" value="MCPsignal_dom"/>
</dbReference>
<dbReference type="Gene3D" id="3.30.450.20">
    <property type="entry name" value="PAS domain"/>
    <property type="match status" value="1"/>
</dbReference>
<dbReference type="PROSITE" id="PS50112">
    <property type="entry name" value="PAS"/>
    <property type="match status" value="1"/>
</dbReference>
<keyword evidence="9 11" id="KW-0807">Transducer</keyword>
<dbReference type="NCBIfam" id="TIGR00229">
    <property type="entry name" value="sensory_box"/>
    <property type="match status" value="1"/>
</dbReference>
<dbReference type="PROSITE" id="PS50111">
    <property type="entry name" value="CHEMOTAXIS_TRANSDUC_2"/>
    <property type="match status" value="1"/>
</dbReference>
<dbReference type="Pfam" id="PF08447">
    <property type="entry name" value="PAS_3"/>
    <property type="match status" value="1"/>
</dbReference>
<evidence type="ECO:0000256" key="7">
    <source>
        <dbReference type="ARBA" id="ARBA00022989"/>
    </source>
</evidence>
<keyword evidence="4" id="KW-0145">Chemotaxis</keyword>
<dbReference type="CDD" id="cd00130">
    <property type="entry name" value="PAS"/>
    <property type="match status" value="1"/>
</dbReference>
<keyword evidence="8 12" id="KW-0472">Membrane</keyword>
<keyword evidence="7 12" id="KW-1133">Transmembrane helix</keyword>
<dbReference type="EMBL" id="JTAK01000004">
    <property type="protein sequence ID" value="KHO64462.1"/>
    <property type="molecule type" value="Genomic_DNA"/>
</dbReference>
<sequence>MARTALTTDRERLFPAEQRLISATDPRGVITYCNDEFAAVSGYSREELLGSHHNLVRHPDMPKAVFGHMWRHLKDGRPWMGIVKNRCKNGDFYWVCAYVTPIHQEGVLVGYESVRIRPEPDQVRRASALYAEVTEQGFKRRSQGLAAQWATPFLAGVPALLAALWSPTFGLGVALVTLPILYFAQHSAQQRLLDRLQRNMQGAFDSELVARSFSDLRGRPARMHMALISEQARLRTLLSRLDDYADQAAALATRSGLLTRDTEASLQGQRHEAHQAAVAMQQMAASIGEVSGMVQRSADEACRVDSLAGQGAGEAEKARAQIDGLARRVAAISDTVEGLARETRSIDQAAGMIRAISEQTNLLALNAAIEAARAGEQGRGFAVVAGEVRELSQRTREATEAIQAVLQTLHEGSDGAVRIARVGREEATAGLAQVIASQQALLGIRQAVGEIRDMGLQMAAATEQQAQVADEVARQITAIAQVAEHNAGLAEQSAEVGRELSETSSAMHALVERFQR</sequence>
<evidence type="ECO:0000256" key="9">
    <source>
        <dbReference type="ARBA" id="ARBA00023224"/>
    </source>
</evidence>
<dbReference type="Proteomes" id="UP000030980">
    <property type="component" value="Unassembled WGS sequence"/>
</dbReference>
<dbReference type="InterPro" id="IPR013655">
    <property type="entry name" value="PAS_fold_3"/>
</dbReference>
<dbReference type="Pfam" id="PF00015">
    <property type="entry name" value="MCPsignal"/>
    <property type="match status" value="1"/>
</dbReference>
<gene>
    <name evidence="15" type="ORF">PT85_09630</name>
</gene>
<proteinExistence type="inferred from homology"/>
<comment type="subcellular location">
    <subcellularLocation>
        <location evidence="1">Cell inner membrane</location>
        <topology evidence="1">Multi-pass membrane protein</topology>
    </subcellularLocation>
</comment>